<dbReference type="Pfam" id="PF06985">
    <property type="entry name" value="HET"/>
    <property type="match status" value="1"/>
</dbReference>
<feature type="domain" description="Heterokaryon incompatibility" evidence="1">
    <location>
        <begin position="22"/>
        <end position="116"/>
    </location>
</feature>
<name>A0AAE0M711_9PEZI</name>
<reference evidence="3" key="1">
    <citation type="journal article" date="2023" name="Mol. Phylogenet. Evol.">
        <title>Genome-scale phylogeny and comparative genomics of the fungal order Sordariales.</title>
        <authorList>
            <person name="Hensen N."/>
            <person name="Bonometti L."/>
            <person name="Westerberg I."/>
            <person name="Brannstrom I.O."/>
            <person name="Guillou S."/>
            <person name="Cros-Aarteil S."/>
            <person name="Calhoun S."/>
            <person name="Haridas S."/>
            <person name="Kuo A."/>
            <person name="Mondo S."/>
            <person name="Pangilinan J."/>
            <person name="Riley R."/>
            <person name="LaButti K."/>
            <person name="Andreopoulos B."/>
            <person name="Lipzen A."/>
            <person name="Chen C."/>
            <person name="Yan M."/>
            <person name="Daum C."/>
            <person name="Ng V."/>
            <person name="Clum A."/>
            <person name="Steindorff A."/>
            <person name="Ohm R.A."/>
            <person name="Martin F."/>
            <person name="Silar P."/>
            <person name="Natvig D.O."/>
            <person name="Lalanne C."/>
            <person name="Gautier V."/>
            <person name="Ament-Velasquez S.L."/>
            <person name="Kruys A."/>
            <person name="Hutchinson M.I."/>
            <person name="Powell A.J."/>
            <person name="Barry K."/>
            <person name="Miller A.N."/>
            <person name="Grigoriev I.V."/>
            <person name="Debuchy R."/>
            <person name="Gladieux P."/>
            <person name="Hiltunen Thoren M."/>
            <person name="Johannesson H."/>
        </authorList>
    </citation>
    <scope>NUCLEOTIDE SEQUENCE</scope>
    <source>
        <strain evidence="3">SMH4131-1</strain>
    </source>
</reference>
<evidence type="ECO:0000259" key="2">
    <source>
        <dbReference type="Pfam" id="PF26640"/>
    </source>
</evidence>
<evidence type="ECO:0000313" key="3">
    <source>
        <dbReference type="EMBL" id="KAK3321335.1"/>
    </source>
</evidence>
<keyword evidence="4" id="KW-1185">Reference proteome</keyword>
<evidence type="ECO:0000259" key="1">
    <source>
        <dbReference type="Pfam" id="PF06985"/>
    </source>
</evidence>
<dbReference type="PANTHER" id="PTHR10622">
    <property type="entry name" value="HET DOMAIN-CONTAINING PROTEIN"/>
    <property type="match status" value="1"/>
</dbReference>
<dbReference type="Proteomes" id="UP001286456">
    <property type="component" value="Unassembled WGS sequence"/>
</dbReference>
<protein>
    <submittedName>
        <fullName evidence="3">Heterokaryon incompatibility protein-domain-containing protein</fullName>
    </submittedName>
</protein>
<dbReference type="EMBL" id="JAUEPO010000005">
    <property type="protein sequence ID" value="KAK3321335.1"/>
    <property type="molecule type" value="Genomic_DNA"/>
</dbReference>
<proteinExistence type="predicted"/>
<reference evidence="3" key="2">
    <citation type="submission" date="2023-06" db="EMBL/GenBank/DDBJ databases">
        <authorList>
            <consortium name="Lawrence Berkeley National Laboratory"/>
            <person name="Haridas S."/>
            <person name="Hensen N."/>
            <person name="Bonometti L."/>
            <person name="Westerberg I."/>
            <person name="Brannstrom I.O."/>
            <person name="Guillou S."/>
            <person name="Cros-Aarteil S."/>
            <person name="Calhoun S."/>
            <person name="Kuo A."/>
            <person name="Mondo S."/>
            <person name="Pangilinan J."/>
            <person name="Riley R."/>
            <person name="Labutti K."/>
            <person name="Andreopoulos B."/>
            <person name="Lipzen A."/>
            <person name="Chen C."/>
            <person name="Yanf M."/>
            <person name="Daum C."/>
            <person name="Ng V."/>
            <person name="Clum A."/>
            <person name="Steindorff A."/>
            <person name="Ohm R."/>
            <person name="Martin F."/>
            <person name="Silar P."/>
            <person name="Natvig D."/>
            <person name="Lalanne C."/>
            <person name="Gautier V."/>
            <person name="Ament-Velasquez S.L."/>
            <person name="Kruys A."/>
            <person name="Hutchinson M.I."/>
            <person name="Powell A.J."/>
            <person name="Barry K."/>
            <person name="Miller A.N."/>
            <person name="Grigoriev I.V."/>
            <person name="Debuchy R."/>
            <person name="Gladieux P."/>
            <person name="Thoren M.H."/>
            <person name="Johannesson H."/>
        </authorList>
    </citation>
    <scope>NUCLEOTIDE SEQUENCE</scope>
    <source>
        <strain evidence="3">SMH4131-1</strain>
    </source>
</reference>
<dbReference type="AlphaFoldDB" id="A0AAE0M711"/>
<accession>A0AAE0M711</accession>
<sequence>MWLIDTETLELKSVAGPESQRYAILSHTWVDGEEASFQEFLHHKQAPQVQQKTGFAKIAKTCSLARERGIAYAWVDTCCIDKSSSAELSEAINSMFKWYQQSTVCFVYLADLAASEMSKIKHCRWFSRGWTLQELIASPVAEFYDASWTTIGNKKSLLWTLVSITKIDDRVLSDSSLLPTVAVAQRMSWAAKRQTTRVEDLAYCLFGLFDVNLPLIYGEGTKAFIRLQEAIIRESDDLSLFAWTSQEDEALQRYRGIFARAPEEFAGCGGIVRDTSPLIPSAILSLNNKGLEITTTGIILSSSVRPSWDTTSCDYGDYFMDLRCFDFSNNDSLPPEDDPSHVAIYLVRGTDKYVRHRFQSTMRVPYSVAPMPLLAHNNTSTAIHVPKLLQQLESWALEPLILTKFKIVWELPRGLAGAILEPRPLRLWEPMDESFITMRSGLFTAKFRVEVRGAPFEVERQQMLPTTERHDTWLYPLEIEIGLETRPTPRPVDRIGPLPEVRPYIAISHIAGGTPGLAMSVENVRSSDLWLTLDFGLDRESHKTGYGTLEYHKVVIKGSFQ</sequence>
<gene>
    <name evidence="3" type="ORF">B0T19DRAFT_432113</name>
</gene>
<dbReference type="PANTHER" id="PTHR10622:SF12">
    <property type="entry name" value="HET DOMAIN-CONTAINING PROTEIN"/>
    <property type="match status" value="1"/>
</dbReference>
<evidence type="ECO:0000313" key="4">
    <source>
        <dbReference type="Proteomes" id="UP001286456"/>
    </source>
</evidence>
<organism evidence="3 4">
    <name type="scientific">Cercophora scortea</name>
    <dbReference type="NCBI Taxonomy" id="314031"/>
    <lineage>
        <taxon>Eukaryota</taxon>
        <taxon>Fungi</taxon>
        <taxon>Dikarya</taxon>
        <taxon>Ascomycota</taxon>
        <taxon>Pezizomycotina</taxon>
        <taxon>Sordariomycetes</taxon>
        <taxon>Sordariomycetidae</taxon>
        <taxon>Sordariales</taxon>
        <taxon>Lasiosphaeriaceae</taxon>
        <taxon>Cercophora</taxon>
    </lineage>
</organism>
<dbReference type="InterPro" id="IPR010730">
    <property type="entry name" value="HET"/>
</dbReference>
<dbReference type="Pfam" id="PF26640">
    <property type="entry name" value="DUF8212"/>
    <property type="match status" value="1"/>
</dbReference>
<feature type="domain" description="DUF8212" evidence="2">
    <location>
        <begin position="222"/>
        <end position="246"/>
    </location>
</feature>
<comment type="caution">
    <text evidence="3">The sequence shown here is derived from an EMBL/GenBank/DDBJ whole genome shotgun (WGS) entry which is preliminary data.</text>
</comment>
<dbReference type="InterPro" id="IPR058525">
    <property type="entry name" value="DUF8212"/>
</dbReference>